<sequence>MLVKQVFQEERRVYECIAYRWARIRIDKSGVVGRLSVVWPVREIGTTDASSRRAAPGAFRFSRRAHAGQRLLPLSAVLLPCTSGAHDEDRARQCPSKY</sequence>
<name>A0A914WT11_9BILA</name>
<organism evidence="1 2">
    <name type="scientific">Plectus sambesii</name>
    <dbReference type="NCBI Taxonomy" id="2011161"/>
    <lineage>
        <taxon>Eukaryota</taxon>
        <taxon>Metazoa</taxon>
        <taxon>Ecdysozoa</taxon>
        <taxon>Nematoda</taxon>
        <taxon>Chromadorea</taxon>
        <taxon>Plectida</taxon>
        <taxon>Plectina</taxon>
        <taxon>Plectoidea</taxon>
        <taxon>Plectidae</taxon>
        <taxon>Plectus</taxon>
    </lineage>
</organism>
<accession>A0A914WT11</accession>
<dbReference type="Proteomes" id="UP000887566">
    <property type="component" value="Unplaced"/>
</dbReference>
<evidence type="ECO:0000313" key="1">
    <source>
        <dbReference type="Proteomes" id="UP000887566"/>
    </source>
</evidence>
<dbReference type="AlphaFoldDB" id="A0A914WT11"/>
<evidence type="ECO:0000313" key="2">
    <source>
        <dbReference type="WBParaSite" id="PSAMB.scaffold5296size12095.g26377.t1"/>
    </source>
</evidence>
<protein>
    <submittedName>
        <fullName evidence="2">Uncharacterized protein</fullName>
    </submittedName>
</protein>
<dbReference type="WBParaSite" id="PSAMB.scaffold5296size12095.g26377.t1">
    <property type="protein sequence ID" value="PSAMB.scaffold5296size12095.g26377.t1"/>
    <property type="gene ID" value="PSAMB.scaffold5296size12095.g26377"/>
</dbReference>
<proteinExistence type="predicted"/>
<keyword evidence="1" id="KW-1185">Reference proteome</keyword>
<reference evidence="2" key="1">
    <citation type="submission" date="2022-11" db="UniProtKB">
        <authorList>
            <consortium name="WormBaseParasite"/>
        </authorList>
    </citation>
    <scope>IDENTIFICATION</scope>
</reference>